<keyword evidence="3" id="KW-1133">Transmembrane helix</keyword>
<keyword evidence="3" id="KW-0812">Transmembrane</keyword>
<comment type="similarity">
    <text evidence="1">Belongs to the bacterial solute-binding protein 1 family. WtpA subfamily.</text>
</comment>
<dbReference type="Pfam" id="PF13531">
    <property type="entry name" value="SBP_bac_11"/>
    <property type="match status" value="1"/>
</dbReference>
<evidence type="ECO:0000313" key="4">
    <source>
        <dbReference type="EMBL" id="MFC5971905.1"/>
    </source>
</evidence>
<dbReference type="EMBL" id="JBHSQH010000001">
    <property type="protein sequence ID" value="MFC5971905.1"/>
    <property type="molecule type" value="Genomic_DNA"/>
</dbReference>
<dbReference type="PANTHER" id="PTHR30632">
    <property type="entry name" value="MOLYBDATE-BINDING PERIPLASMIC PROTEIN"/>
    <property type="match status" value="1"/>
</dbReference>
<comment type="caution">
    <text evidence="4">The sequence shown here is derived from an EMBL/GenBank/DDBJ whole genome shotgun (WGS) entry which is preliminary data.</text>
</comment>
<evidence type="ECO:0000256" key="2">
    <source>
        <dbReference type="SAM" id="MobiDB-lite"/>
    </source>
</evidence>
<dbReference type="InterPro" id="IPR006311">
    <property type="entry name" value="TAT_signal"/>
</dbReference>
<evidence type="ECO:0000313" key="5">
    <source>
        <dbReference type="Proteomes" id="UP001596099"/>
    </source>
</evidence>
<accession>A0ABD5RNZ4</accession>
<dbReference type="Gene3D" id="3.40.190.10">
    <property type="entry name" value="Periplasmic binding protein-like II"/>
    <property type="match status" value="2"/>
</dbReference>
<evidence type="ECO:0000256" key="3">
    <source>
        <dbReference type="SAM" id="Phobius"/>
    </source>
</evidence>
<keyword evidence="5" id="KW-1185">Reference proteome</keyword>
<dbReference type="InterPro" id="IPR050682">
    <property type="entry name" value="ModA/WtpA"/>
</dbReference>
<dbReference type="RefSeq" id="WP_247414784.1">
    <property type="nucleotide sequence ID" value="NZ_JALLGW010000001.1"/>
</dbReference>
<protein>
    <submittedName>
        <fullName evidence="4">Substrate-binding domain-containing protein</fullName>
    </submittedName>
</protein>
<dbReference type="PROSITE" id="PS51318">
    <property type="entry name" value="TAT"/>
    <property type="match status" value="1"/>
</dbReference>
<reference evidence="4 5" key="1">
    <citation type="journal article" date="2019" name="Int. J. Syst. Evol. Microbiol.">
        <title>The Global Catalogue of Microorganisms (GCM) 10K type strain sequencing project: providing services to taxonomists for standard genome sequencing and annotation.</title>
        <authorList>
            <consortium name="The Broad Institute Genomics Platform"/>
            <consortium name="The Broad Institute Genome Sequencing Center for Infectious Disease"/>
            <person name="Wu L."/>
            <person name="Ma J."/>
        </authorList>
    </citation>
    <scope>NUCLEOTIDE SEQUENCE [LARGE SCALE GENOMIC DNA]</scope>
    <source>
        <strain evidence="4 5">CGMCC 1.12543</strain>
    </source>
</reference>
<name>A0ABD5RNZ4_9EURY</name>
<feature type="region of interest" description="Disordered" evidence="2">
    <location>
        <begin position="35"/>
        <end position="63"/>
    </location>
</feature>
<dbReference type="PANTHER" id="PTHR30632:SF16">
    <property type="entry name" value="MOLYBDATE_TUNGSTATE-BINDING PROTEIN WTPA"/>
    <property type="match status" value="1"/>
</dbReference>
<dbReference type="Proteomes" id="UP001596099">
    <property type="component" value="Unassembled WGS sequence"/>
</dbReference>
<sequence length="360" mass="37831">MREQRTATRRRVLEAAGTVGLASVAGLAGCLGGAAPQGETESLASGAGTGSDSTSGRGGRDSLTVFHAGSLSPPFSAVEDAFEAERGVAVDREPKGSVGSTKKVTEQGRSADVLGVSDYRLLRDVLVPEFGDWYAIFATNALTIAYTDDSTGADEIGPDNWWEVLARDDVTFAHSDPAVDPNGYRSVMAMQLGAVEFRGERLFDESTSKALREKALVPTGTETELFGQLRSGKLDYAWQYQSAEASRDVNTVDLQPAVDLSEASAEYADHYANAAVEAGGTTYTGAPIAYGVAVPGTAEAPDLGREWVEFLVSEPGREILAENGFSPVAPAVVPSSVEGAVPENVLAHAEARETLGPLRL</sequence>
<dbReference type="PROSITE" id="PS51257">
    <property type="entry name" value="PROKAR_LIPOPROTEIN"/>
    <property type="match status" value="1"/>
</dbReference>
<feature type="compositionally biased region" description="Low complexity" evidence="2">
    <location>
        <begin position="35"/>
        <end position="55"/>
    </location>
</feature>
<evidence type="ECO:0000256" key="1">
    <source>
        <dbReference type="ARBA" id="ARBA00009438"/>
    </source>
</evidence>
<dbReference type="AlphaFoldDB" id="A0ABD5RNZ4"/>
<dbReference type="SUPFAM" id="SSF53850">
    <property type="entry name" value="Periplasmic binding protein-like II"/>
    <property type="match status" value="1"/>
</dbReference>
<proteinExistence type="inferred from homology"/>
<dbReference type="CDD" id="cd13540">
    <property type="entry name" value="PBP2_ModA_WtpA"/>
    <property type="match status" value="1"/>
</dbReference>
<organism evidence="4 5">
    <name type="scientific">Halomarina salina</name>
    <dbReference type="NCBI Taxonomy" id="1872699"/>
    <lineage>
        <taxon>Archaea</taxon>
        <taxon>Methanobacteriati</taxon>
        <taxon>Methanobacteriota</taxon>
        <taxon>Stenosarchaea group</taxon>
        <taxon>Halobacteria</taxon>
        <taxon>Halobacteriales</taxon>
        <taxon>Natronomonadaceae</taxon>
        <taxon>Halomarina</taxon>
    </lineage>
</organism>
<feature type="transmembrane region" description="Helical" evidence="3">
    <location>
        <begin position="12"/>
        <end position="35"/>
    </location>
</feature>
<gene>
    <name evidence="4" type="ORF">ACFPYI_11235</name>
</gene>
<keyword evidence="3" id="KW-0472">Membrane</keyword>